<reference evidence="1" key="2">
    <citation type="journal article" date="2015" name="Fish Shellfish Immunol.">
        <title>Early steps in the European eel (Anguilla anguilla)-Vibrio vulnificus interaction in the gills: Role of the RtxA13 toxin.</title>
        <authorList>
            <person name="Callol A."/>
            <person name="Pajuelo D."/>
            <person name="Ebbesson L."/>
            <person name="Teles M."/>
            <person name="MacKenzie S."/>
            <person name="Amaro C."/>
        </authorList>
    </citation>
    <scope>NUCLEOTIDE SEQUENCE</scope>
</reference>
<dbReference type="AlphaFoldDB" id="A0A0E9VUU9"/>
<organism evidence="1">
    <name type="scientific">Anguilla anguilla</name>
    <name type="common">European freshwater eel</name>
    <name type="synonym">Muraena anguilla</name>
    <dbReference type="NCBI Taxonomy" id="7936"/>
    <lineage>
        <taxon>Eukaryota</taxon>
        <taxon>Metazoa</taxon>
        <taxon>Chordata</taxon>
        <taxon>Craniata</taxon>
        <taxon>Vertebrata</taxon>
        <taxon>Euteleostomi</taxon>
        <taxon>Actinopterygii</taxon>
        <taxon>Neopterygii</taxon>
        <taxon>Teleostei</taxon>
        <taxon>Anguilliformes</taxon>
        <taxon>Anguillidae</taxon>
        <taxon>Anguilla</taxon>
    </lineage>
</organism>
<proteinExistence type="predicted"/>
<accession>A0A0E9VUU9</accession>
<evidence type="ECO:0000313" key="1">
    <source>
        <dbReference type="EMBL" id="JAH81801.1"/>
    </source>
</evidence>
<reference evidence="1" key="1">
    <citation type="submission" date="2014-11" db="EMBL/GenBank/DDBJ databases">
        <authorList>
            <person name="Amaro Gonzalez C."/>
        </authorList>
    </citation>
    <scope>NUCLEOTIDE SEQUENCE</scope>
</reference>
<name>A0A0E9VUU9_ANGAN</name>
<sequence length="28" mass="3050">MAKLNFILISRSYKPAASFCLAHPTTPA</sequence>
<dbReference type="EMBL" id="GBXM01026776">
    <property type="protein sequence ID" value="JAH81801.1"/>
    <property type="molecule type" value="Transcribed_RNA"/>
</dbReference>
<protein>
    <submittedName>
        <fullName evidence="1">Uncharacterized protein</fullName>
    </submittedName>
</protein>